<dbReference type="PANTHER" id="PTHR24044:SF420">
    <property type="entry name" value="DELTA AND NOTCH-LIKE EPIDERMAL GROWTH FACTOR-RELATED RECEPTOR ISOFORM X1"/>
    <property type="match status" value="1"/>
</dbReference>
<feature type="transmembrane region" description="Helical" evidence="7">
    <location>
        <begin position="578"/>
        <end position="601"/>
    </location>
</feature>
<keyword evidence="1 6" id="KW-0245">EGF-like domain</keyword>
<dbReference type="Proteomes" id="UP000728185">
    <property type="component" value="Unassembled WGS sequence"/>
</dbReference>
<name>A0A8E0RTH7_9TREM</name>
<evidence type="ECO:0000256" key="1">
    <source>
        <dbReference type="ARBA" id="ARBA00022536"/>
    </source>
</evidence>
<feature type="chain" id="PRO_5034636220" evidence="8">
    <location>
        <begin position="21"/>
        <end position="615"/>
    </location>
</feature>
<dbReference type="PROSITE" id="PS00022">
    <property type="entry name" value="EGF_1"/>
    <property type="match status" value="2"/>
</dbReference>
<dbReference type="EMBL" id="LUCM01008962">
    <property type="protein sequence ID" value="KAA0187670.1"/>
    <property type="molecule type" value="Genomic_DNA"/>
</dbReference>
<keyword evidence="4 6" id="KW-1015">Disulfide bond</keyword>
<feature type="disulfide bond" evidence="6">
    <location>
        <begin position="419"/>
        <end position="428"/>
    </location>
</feature>
<keyword evidence="7" id="KW-0472">Membrane</keyword>
<keyword evidence="5" id="KW-0325">Glycoprotein</keyword>
<feature type="domain" description="EGF-like" evidence="9">
    <location>
        <begin position="273"/>
        <end position="323"/>
    </location>
</feature>
<dbReference type="SUPFAM" id="SSF57196">
    <property type="entry name" value="EGF/Laminin"/>
    <property type="match status" value="2"/>
</dbReference>
<keyword evidence="7" id="KW-1133">Transmembrane helix</keyword>
<evidence type="ECO:0000256" key="3">
    <source>
        <dbReference type="ARBA" id="ARBA00022737"/>
    </source>
</evidence>
<dbReference type="OrthoDB" id="283575at2759"/>
<feature type="signal peptide" evidence="8">
    <location>
        <begin position="1"/>
        <end position="20"/>
    </location>
</feature>
<evidence type="ECO:0000256" key="7">
    <source>
        <dbReference type="SAM" id="Phobius"/>
    </source>
</evidence>
<feature type="domain" description="EGF-like" evidence="9">
    <location>
        <begin position="391"/>
        <end position="429"/>
    </location>
</feature>
<dbReference type="AlphaFoldDB" id="A0A8E0RTH7"/>
<dbReference type="PROSITE" id="PS50026">
    <property type="entry name" value="EGF_3"/>
    <property type="match status" value="2"/>
</dbReference>
<keyword evidence="11" id="KW-1185">Reference proteome</keyword>
<evidence type="ECO:0000256" key="8">
    <source>
        <dbReference type="SAM" id="SignalP"/>
    </source>
</evidence>
<organism evidence="10 11">
    <name type="scientific">Fasciolopsis buskii</name>
    <dbReference type="NCBI Taxonomy" id="27845"/>
    <lineage>
        <taxon>Eukaryota</taxon>
        <taxon>Metazoa</taxon>
        <taxon>Spiralia</taxon>
        <taxon>Lophotrochozoa</taxon>
        <taxon>Platyhelminthes</taxon>
        <taxon>Trematoda</taxon>
        <taxon>Digenea</taxon>
        <taxon>Plagiorchiida</taxon>
        <taxon>Echinostomata</taxon>
        <taxon>Echinostomatoidea</taxon>
        <taxon>Fasciolidae</taxon>
        <taxon>Fasciolopsis</taxon>
    </lineage>
</organism>
<reference evidence="10" key="1">
    <citation type="submission" date="2019-05" db="EMBL/GenBank/DDBJ databases">
        <title>Annotation for the trematode Fasciolopsis buski.</title>
        <authorList>
            <person name="Choi Y.-J."/>
        </authorList>
    </citation>
    <scope>NUCLEOTIDE SEQUENCE</scope>
    <source>
        <strain evidence="10">HT</strain>
        <tissue evidence="10">Whole worm</tissue>
    </source>
</reference>
<gene>
    <name evidence="10" type="ORF">FBUS_04963</name>
</gene>
<keyword evidence="2 8" id="KW-0732">Signal</keyword>
<accession>A0A8E0RTH7</accession>
<evidence type="ECO:0000256" key="5">
    <source>
        <dbReference type="ARBA" id="ARBA00023180"/>
    </source>
</evidence>
<evidence type="ECO:0000313" key="11">
    <source>
        <dbReference type="Proteomes" id="UP000728185"/>
    </source>
</evidence>
<dbReference type="Gene3D" id="2.10.25.10">
    <property type="entry name" value="Laminin"/>
    <property type="match status" value="2"/>
</dbReference>
<dbReference type="InterPro" id="IPR000742">
    <property type="entry name" value="EGF"/>
</dbReference>
<evidence type="ECO:0000256" key="4">
    <source>
        <dbReference type="ARBA" id="ARBA00023157"/>
    </source>
</evidence>
<dbReference type="CDD" id="cd00054">
    <property type="entry name" value="EGF_CA"/>
    <property type="match status" value="2"/>
</dbReference>
<protein>
    <submittedName>
        <fullName evidence="10">Neurogenic locus notch protein</fullName>
    </submittedName>
</protein>
<dbReference type="Pfam" id="PF00008">
    <property type="entry name" value="EGF"/>
    <property type="match status" value="1"/>
</dbReference>
<dbReference type="PANTHER" id="PTHR24044">
    <property type="entry name" value="NOTCH LIGAND FAMILY MEMBER"/>
    <property type="match status" value="1"/>
</dbReference>
<evidence type="ECO:0000256" key="2">
    <source>
        <dbReference type="ARBA" id="ARBA00022729"/>
    </source>
</evidence>
<dbReference type="SMART" id="SM00181">
    <property type="entry name" value="EGF"/>
    <property type="match status" value="3"/>
</dbReference>
<keyword evidence="3" id="KW-0677">Repeat</keyword>
<comment type="caution">
    <text evidence="10">The sequence shown here is derived from an EMBL/GenBank/DDBJ whole genome shotgun (WGS) entry which is preliminary data.</text>
</comment>
<feature type="disulfide bond" evidence="6">
    <location>
        <begin position="313"/>
        <end position="322"/>
    </location>
</feature>
<dbReference type="FunFam" id="2.10.25.10:FF:000012">
    <property type="entry name" value="Delta-like protein"/>
    <property type="match status" value="1"/>
</dbReference>
<evidence type="ECO:0000313" key="10">
    <source>
        <dbReference type="EMBL" id="KAA0187670.1"/>
    </source>
</evidence>
<evidence type="ECO:0000259" key="9">
    <source>
        <dbReference type="PROSITE" id="PS50026"/>
    </source>
</evidence>
<dbReference type="GO" id="GO:0005112">
    <property type="term" value="F:Notch binding"/>
    <property type="evidence" value="ECO:0007669"/>
    <property type="project" value="TreeGrafter"/>
</dbReference>
<proteinExistence type="predicted"/>
<sequence length="615" mass="70576">MPSLWISVVLALCWASLSKAYVYFIEQQKWPIEEFWNCRGTPNLQTQRVFMIEEASSSYYSTLMSGRFPVDRDLDLEVPPASILKEPLYLSLMNMVLNTPENGFGNLLYMRMNCRLFNDLTWVKTMYNRVLSRNTATVRAILDTIYRIALCIRNVDVHLNCPDACRGQPKGFCKTKAHTLGTCSTRLDELIGKSEVVYANTTESLRKNLRDWYRRVPVQRRFPMEFFMKDWENKELFFRKVAVQKIAARVAYCPCRTYYKYDVFLDDCMDVSQEFGCAGGNPCVNGGICVPIMKEEFDDNRVPVERPSFNCTCPPAFHGELCELETDRCAEENVCGEFQCLRDPSDLDNGYRCICPPNYKRKSAGEPQCVPLPACGESEKNLIGEGLYISNPSATQQPCLNKGICIQDEKEPSMYTCVCQPGYSGKNCEEEPLAASWSPWSSWSECIWPEPQEICYKRPYQEETRVCLTYTPGQRCVGPPRRKRHTGCDINSGSSMSYTGITYLKREKLRKAAELCDIAGKRLLPSISEEQLGEELFSLDAVDDYSTKGYESPPYINYPDALRTGELQVANWPRAQDLLFITLWIYAVLVHLMLIILWIFYIHRWRTTPVSTGTR</sequence>
<dbReference type="PROSITE" id="PS01186">
    <property type="entry name" value="EGF_2"/>
    <property type="match status" value="1"/>
</dbReference>
<comment type="caution">
    <text evidence="6">Lacks conserved residue(s) required for the propagation of feature annotation.</text>
</comment>
<evidence type="ECO:0000256" key="6">
    <source>
        <dbReference type="PROSITE-ProRule" id="PRU00076"/>
    </source>
</evidence>
<dbReference type="InterPro" id="IPR050906">
    <property type="entry name" value="Notch_signaling"/>
</dbReference>
<keyword evidence="7" id="KW-0812">Transmembrane</keyword>